<dbReference type="GO" id="GO:0031418">
    <property type="term" value="F:L-ascorbic acid binding"/>
    <property type="evidence" value="ECO:0007669"/>
    <property type="project" value="InterPro"/>
</dbReference>
<evidence type="ECO:0000259" key="9">
    <source>
        <dbReference type="PROSITE" id="PS51471"/>
    </source>
</evidence>
<sequence length="373" mass="41145">MLLRATIILVLHAAAAHASRYLRGTTDEELLIGWKGETFNADRNRVMTQAEKLNKEDRERGTWVEQVSWEPRAYVLHNFMTAAECDELVRIAKPRLARSGVIDEVTGAPKEDDIRTSHDTFLLRHSKKVIADVEERLARFTMLPWSHGEDLLILRYQHGEKYDAHQDVADTSSNSGRLLSAEGGHRAATVLMYLSDVEEGGETAFVTSKNWIDPETAKLNGPWSPCADGKVAVKPRKGEALLFWNLKPNGKIDHRSTHAAFIGPALLLPAFLLHTGDECVCRARFLLSRKAATNAASRSKHCTARPRGAWCPAGDRPAALCTARPRGAWCPAGDPPAALCTKRRPCWTTPVPTPCFQIATPGPVIIPGMVGPR</sequence>
<keyword evidence="6" id="KW-0408">Iron</keyword>
<evidence type="ECO:0000313" key="10">
    <source>
        <dbReference type="EMBL" id="KAK3280330.1"/>
    </source>
</evidence>
<evidence type="ECO:0000256" key="7">
    <source>
        <dbReference type="ARBA" id="ARBA00049169"/>
    </source>
</evidence>
<dbReference type="PANTHER" id="PTHR10869:SF238">
    <property type="entry name" value="PROLYL 4-HYDROXYLASE 6-RELATED"/>
    <property type="match status" value="1"/>
</dbReference>
<proteinExistence type="predicted"/>
<evidence type="ECO:0000256" key="6">
    <source>
        <dbReference type="ARBA" id="ARBA00023004"/>
    </source>
</evidence>
<name>A0AAE0GL99_9CHLO</name>
<evidence type="ECO:0000313" key="11">
    <source>
        <dbReference type="Proteomes" id="UP001190700"/>
    </source>
</evidence>
<dbReference type="Gene3D" id="2.60.120.620">
    <property type="entry name" value="q2cbj1_9rhob like domain"/>
    <property type="match status" value="1"/>
</dbReference>
<gene>
    <name evidence="10" type="ORF">CYMTET_11817</name>
</gene>
<keyword evidence="5" id="KW-0560">Oxidoreductase</keyword>
<dbReference type="InterPro" id="IPR006620">
    <property type="entry name" value="Pro_4_hyd_alph"/>
</dbReference>
<dbReference type="GO" id="GO:0004656">
    <property type="term" value="F:procollagen-proline 4-dioxygenase activity"/>
    <property type="evidence" value="ECO:0007669"/>
    <property type="project" value="UniProtKB-EC"/>
</dbReference>
<evidence type="ECO:0000256" key="1">
    <source>
        <dbReference type="ARBA" id="ARBA00001961"/>
    </source>
</evidence>
<comment type="subcellular location">
    <subcellularLocation>
        <location evidence="2">Endoplasmic reticulum membrane</location>
        <topology evidence="2">Single-pass type II membrane protein</topology>
    </subcellularLocation>
</comment>
<accession>A0AAE0GL99</accession>
<organism evidence="10 11">
    <name type="scientific">Cymbomonas tetramitiformis</name>
    <dbReference type="NCBI Taxonomy" id="36881"/>
    <lineage>
        <taxon>Eukaryota</taxon>
        <taxon>Viridiplantae</taxon>
        <taxon>Chlorophyta</taxon>
        <taxon>Pyramimonadophyceae</taxon>
        <taxon>Pyramimonadales</taxon>
        <taxon>Pyramimonadaceae</taxon>
        <taxon>Cymbomonas</taxon>
    </lineage>
</organism>
<dbReference type="GO" id="GO:0005789">
    <property type="term" value="C:endoplasmic reticulum membrane"/>
    <property type="evidence" value="ECO:0007669"/>
    <property type="project" value="UniProtKB-SubCell"/>
</dbReference>
<keyword evidence="8" id="KW-0732">Signal</keyword>
<dbReference type="AlphaFoldDB" id="A0AAE0GL99"/>
<dbReference type="InterPro" id="IPR045054">
    <property type="entry name" value="P4HA-like"/>
</dbReference>
<dbReference type="GO" id="GO:0005506">
    <property type="term" value="F:iron ion binding"/>
    <property type="evidence" value="ECO:0007669"/>
    <property type="project" value="InterPro"/>
</dbReference>
<feature type="domain" description="Fe2OG dioxygenase" evidence="9">
    <location>
        <begin position="147"/>
        <end position="327"/>
    </location>
</feature>
<evidence type="ECO:0000256" key="2">
    <source>
        <dbReference type="ARBA" id="ARBA00004648"/>
    </source>
</evidence>
<comment type="catalytic activity">
    <reaction evidence="7">
        <text>L-prolyl-[collagen] + 2-oxoglutarate + O2 = trans-4-hydroxy-L-prolyl-[collagen] + succinate + CO2</text>
        <dbReference type="Rhea" id="RHEA:18945"/>
        <dbReference type="Rhea" id="RHEA-COMP:11676"/>
        <dbReference type="Rhea" id="RHEA-COMP:11680"/>
        <dbReference type="ChEBI" id="CHEBI:15379"/>
        <dbReference type="ChEBI" id="CHEBI:16526"/>
        <dbReference type="ChEBI" id="CHEBI:16810"/>
        <dbReference type="ChEBI" id="CHEBI:30031"/>
        <dbReference type="ChEBI" id="CHEBI:50342"/>
        <dbReference type="ChEBI" id="CHEBI:61965"/>
        <dbReference type="EC" id="1.14.11.2"/>
    </reaction>
</comment>
<dbReference type="InterPro" id="IPR044862">
    <property type="entry name" value="Pro_4_hyd_alph_FE2OG_OXY"/>
</dbReference>
<dbReference type="PROSITE" id="PS51471">
    <property type="entry name" value="FE2OG_OXY"/>
    <property type="match status" value="1"/>
</dbReference>
<protein>
    <recommendedName>
        <fullName evidence="9">Fe2OG dioxygenase domain-containing protein</fullName>
    </recommendedName>
</protein>
<keyword evidence="4" id="KW-0223">Dioxygenase</keyword>
<dbReference type="InterPro" id="IPR005123">
    <property type="entry name" value="Oxoglu/Fe-dep_dioxygenase_dom"/>
</dbReference>
<feature type="chain" id="PRO_5042076317" description="Fe2OG dioxygenase domain-containing protein" evidence="8">
    <location>
        <begin position="19"/>
        <end position="373"/>
    </location>
</feature>
<keyword evidence="11" id="KW-1185">Reference proteome</keyword>
<comment type="cofactor">
    <cofactor evidence="1">
        <name>L-ascorbate</name>
        <dbReference type="ChEBI" id="CHEBI:38290"/>
    </cofactor>
</comment>
<evidence type="ECO:0000256" key="3">
    <source>
        <dbReference type="ARBA" id="ARBA00022723"/>
    </source>
</evidence>
<evidence type="ECO:0000256" key="8">
    <source>
        <dbReference type="SAM" id="SignalP"/>
    </source>
</evidence>
<feature type="signal peptide" evidence="8">
    <location>
        <begin position="1"/>
        <end position="18"/>
    </location>
</feature>
<reference evidence="10 11" key="1">
    <citation type="journal article" date="2015" name="Genome Biol. Evol.">
        <title>Comparative Genomics of a Bacterivorous Green Alga Reveals Evolutionary Causalities and Consequences of Phago-Mixotrophic Mode of Nutrition.</title>
        <authorList>
            <person name="Burns J.A."/>
            <person name="Paasch A."/>
            <person name="Narechania A."/>
            <person name="Kim E."/>
        </authorList>
    </citation>
    <scope>NUCLEOTIDE SEQUENCE [LARGE SCALE GENOMIC DNA]</scope>
    <source>
        <strain evidence="10 11">PLY_AMNH</strain>
    </source>
</reference>
<evidence type="ECO:0000256" key="5">
    <source>
        <dbReference type="ARBA" id="ARBA00023002"/>
    </source>
</evidence>
<dbReference type="Pfam" id="PF13640">
    <property type="entry name" value="2OG-FeII_Oxy_3"/>
    <property type="match status" value="1"/>
</dbReference>
<comment type="caution">
    <text evidence="10">The sequence shown here is derived from an EMBL/GenBank/DDBJ whole genome shotgun (WGS) entry which is preliminary data.</text>
</comment>
<dbReference type="Proteomes" id="UP001190700">
    <property type="component" value="Unassembled WGS sequence"/>
</dbReference>
<dbReference type="EMBL" id="LGRX02004439">
    <property type="protein sequence ID" value="KAK3280330.1"/>
    <property type="molecule type" value="Genomic_DNA"/>
</dbReference>
<dbReference type="SMART" id="SM00702">
    <property type="entry name" value="P4Hc"/>
    <property type="match status" value="1"/>
</dbReference>
<dbReference type="PANTHER" id="PTHR10869">
    <property type="entry name" value="PROLYL 4-HYDROXYLASE ALPHA SUBUNIT"/>
    <property type="match status" value="1"/>
</dbReference>
<keyword evidence="3" id="KW-0479">Metal-binding</keyword>
<evidence type="ECO:0000256" key="4">
    <source>
        <dbReference type="ARBA" id="ARBA00022964"/>
    </source>
</evidence>